<reference evidence="4 5" key="1">
    <citation type="submission" date="2019-09" db="EMBL/GenBank/DDBJ databases">
        <title>YIM 132548 draft genome.</title>
        <authorList>
            <person name="Jiang L."/>
        </authorList>
    </citation>
    <scope>NUCLEOTIDE SEQUENCE [LARGE SCALE GENOMIC DNA]</scope>
    <source>
        <strain evidence="4 5">YIM 132548</strain>
    </source>
</reference>
<evidence type="ECO:0000313" key="5">
    <source>
        <dbReference type="Proteomes" id="UP000441523"/>
    </source>
</evidence>
<dbReference type="PANTHER" id="PTHR43384">
    <property type="entry name" value="SEPTUM SITE-DETERMINING PROTEIN MIND HOMOLOG, CHLOROPLASTIC-RELATED"/>
    <property type="match status" value="1"/>
</dbReference>
<dbReference type="Pfam" id="PF13614">
    <property type="entry name" value="AAA_31"/>
    <property type="match status" value="1"/>
</dbReference>
<dbReference type="SUPFAM" id="SSF52540">
    <property type="entry name" value="P-loop containing nucleoside triphosphate hydrolases"/>
    <property type="match status" value="1"/>
</dbReference>
<dbReference type="AlphaFoldDB" id="A0A6N6MLL2"/>
<dbReference type="GO" id="GO:0016887">
    <property type="term" value="F:ATP hydrolysis activity"/>
    <property type="evidence" value="ECO:0007669"/>
    <property type="project" value="TreeGrafter"/>
</dbReference>
<keyword evidence="5" id="KW-1185">Reference proteome</keyword>
<dbReference type="InterPro" id="IPR050625">
    <property type="entry name" value="ParA/MinD_ATPase"/>
</dbReference>
<keyword evidence="2" id="KW-0067">ATP-binding</keyword>
<dbReference type="InterPro" id="IPR027417">
    <property type="entry name" value="P-loop_NTPase"/>
</dbReference>
<dbReference type="Gene3D" id="3.40.50.2300">
    <property type="match status" value="1"/>
</dbReference>
<accession>A0A6N6MLL2</accession>
<dbReference type="GO" id="GO:0005524">
    <property type="term" value="F:ATP binding"/>
    <property type="evidence" value="ECO:0007669"/>
    <property type="project" value="UniProtKB-KW"/>
</dbReference>
<feature type="domain" description="AAA" evidence="3">
    <location>
        <begin position="149"/>
        <end position="309"/>
    </location>
</feature>
<sequence>MSDHPETPERIIAPVPRITIQAFCETADTAGTIEVAGQDRRMQKTHIKVQMGGAPAAVEAYRHAPTPNVIIIETQGAKAKPLECLDALAEVCDPGTKVIVIGHVNDVALYRQFIQRGVSDYLMAPVDSLGLIVAISDLFTAPGVKPVGRTVAVFGAKGGIGASTVAHNLAWSIARGQGTSTVIADLDIAHGTASLNFNQDPPQGIAEAVFAPERLDAALVERLLSKCSENLSLLSAPASLDRTIDLSESAFDGLIDHLRAAVPCIVLDMPHQWSAWTKRVLVAADEIVIVAGPDLASLRNAKNLFSALQASRPNDQRPRIVLNGVGMPKRPEIGAAEFAKALEAPLFASIPFEPALFGAAANNGQMIAELQPGAKSAEIFGGLAAALLGRAEIRKGRASLLEPWLAKLARRKAS</sequence>
<dbReference type="PANTHER" id="PTHR43384:SF6">
    <property type="entry name" value="SEPTUM SITE-DETERMINING PROTEIN MIND HOMOLOG, CHLOROPLASTIC"/>
    <property type="match status" value="1"/>
</dbReference>
<proteinExistence type="predicted"/>
<dbReference type="GO" id="GO:0051782">
    <property type="term" value="P:negative regulation of cell division"/>
    <property type="evidence" value="ECO:0007669"/>
    <property type="project" value="TreeGrafter"/>
</dbReference>
<dbReference type="InterPro" id="IPR011006">
    <property type="entry name" value="CheY-like_superfamily"/>
</dbReference>
<name>A0A6N6MLL2_9HYPH</name>
<comment type="caution">
    <text evidence="4">The sequence shown here is derived from an EMBL/GenBank/DDBJ whole genome shotgun (WGS) entry which is preliminary data.</text>
</comment>
<dbReference type="Gene3D" id="3.40.50.300">
    <property type="entry name" value="P-loop containing nucleotide triphosphate hydrolases"/>
    <property type="match status" value="1"/>
</dbReference>
<keyword evidence="1" id="KW-0547">Nucleotide-binding</keyword>
<gene>
    <name evidence="4" type="ORF">F6X51_21725</name>
</gene>
<dbReference type="GO" id="GO:0005829">
    <property type="term" value="C:cytosol"/>
    <property type="evidence" value="ECO:0007669"/>
    <property type="project" value="TreeGrafter"/>
</dbReference>
<dbReference type="InterPro" id="IPR025669">
    <property type="entry name" value="AAA_dom"/>
</dbReference>
<evidence type="ECO:0000259" key="3">
    <source>
        <dbReference type="Pfam" id="PF13614"/>
    </source>
</evidence>
<dbReference type="EMBL" id="VZZJ01000025">
    <property type="protein sequence ID" value="KAB1070646.1"/>
    <property type="molecule type" value="Genomic_DNA"/>
</dbReference>
<organism evidence="4 5">
    <name type="scientific">Methylobacterium planeticum</name>
    <dbReference type="NCBI Taxonomy" id="2615211"/>
    <lineage>
        <taxon>Bacteria</taxon>
        <taxon>Pseudomonadati</taxon>
        <taxon>Pseudomonadota</taxon>
        <taxon>Alphaproteobacteria</taxon>
        <taxon>Hyphomicrobiales</taxon>
        <taxon>Methylobacteriaceae</taxon>
        <taxon>Methylobacterium</taxon>
    </lineage>
</organism>
<dbReference type="Proteomes" id="UP000441523">
    <property type="component" value="Unassembled WGS sequence"/>
</dbReference>
<dbReference type="SUPFAM" id="SSF52172">
    <property type="entry name" value="CheY-like"/>
    <property type="match status" value="1"/>
</dbReference>
<evidence type="ECO:0000313" key="4">
    <source>
        <dbReference type="EMBL" id="KAB1070646.1"/>
    </source>
</evidence>
<dbReference type="GO" id="GO:0009898">
    <property type="term" value="C:cytoplasmic side of plasma membrane"/>
    <property type="evidence" value="ECO:0007669"/>
    <property type="project" value="TreeGrafter"/>
</dbReference>
<evidence type="ECO:0000256" key="2">
    <source>
        <dbReference type="ARBA" id="ARBA00022840"/>
    </source>
</evidence>
<dbReference type="RefSeq" id="WP_150965774.1">
    <property type="nucleotide sequence ID" value="NZ_VZZJ01000025.1"/>
</dbReference>
<evidence type="ECO:0000256" key="1">
    <source>
        <dbReference type="ARBA" id="ARBA00022741"/>
    </source>
</evidence>
<protein>
    <submittedName>
        <fullName evidence="4">AAA family ATPase</fullName>
    </submittedName>
</protein>